<sequence>MTFILDTSKTLQVQVYEYMHDKIVNGKLGPGTRVVEQQIAEETGVSRSPIREAIKQLKSEGLVASHPRGGVRVFRPTSDDFKYLYECRLSLEPLAASLAAERSNNIQLTEINELLRKMKDIMEAEDFEHMKKLSRKFHDLILECSENPFLIKMMNQLHSLILFYRNIILTKTSRMVEGFFEHEAICLDILNRDAKSAEKHMRDHIQKDYNYYLEQYGYN</sequence>
<accession>A0A417YPI1</accession>
<keyword evidence="1" id="KW-0805">Transcription regulation</keyword>
<keyword evidence="6" id="KW-1185">Reference proteome</keyword>
<evidence type="ECO:0000256" key="1">
    <source>
        <dbReference type="ARBA" id="ARBA00023015"/>
    </source>
</evidence>
<dbReference type="PANTHER" id="PTHR43537:SF24">
    <property type="entry name" value="GLUCONATE OPERON TRANSCRIPTIONAL REPRESSOR"/>
    <property type="match status" value="1"/>
</dbReference>
<dbReference type="Proteomes" id="UP000285456">
    <property type="component" value="Unassembled WGS sequence"/>
</dbReference>
<dbReference type="SUPFAM" id="SSF48008">
    <property type="entry name" value="GntR ligand-binding domain-like"/>
    <property type="match status" value="1"/>
</dbReference>
<reference evidence="5 6" key="1">
    <citation type="journal article" date="2007" name="Int. J. Syst. Evol. Microbiol.">
        <title>Oceanobacillus profundus sp. nov., isolated from a deep-sea sediment core.</title>
        <authorList>
            <person name="Kim Y.G."/>
            <person name="Choi D.H."/>
            <person name="Hyun S."/>
            <person name="Cho B.C."/>
        </authorList>
    </citation>
    <scope>NUCLEOTIDE SEQUENCE [LARGE SCALE GENOMIC DNA]</scope>
    <source>
        <strain evidence="5 6">DSM 18246</strain>
    </source>
</reference>
<keyword evidence="2" id="KW-0238">DNA-binding</keyword>
<name>A0A417YPI1_9BACI</name>
<dbReference type="PANTHER" id="PTHR43537">
    <property type="entry name" value="TRANSCRIPTIONAL REGULATOR, GNTR FAMILY"/>
    <property type="match status" value="1"/>
</dbReference>
<dbReference type="SMART" id="SM00345">
    <property type="entry name" value="HTH_GNTR"/>
    <property type="match status" value="1"/>
</dbReference>
<evidence type="ECO:0000313" key="6">
    <source>
        <dbReference type="Proteomes" id="UP000285456"/>
    </source>
</evidence>
<dbReference type="Gene3D" id="1.20.120.530">
    <property type="entry name" value="GntR ligand-binding domain-like"/>
    <property type="match status" value="1"/>
</dbReference>
<comment type="caution">
    <text evidence="5">The sequence shown here is derived from an EMBL/GenBank/DDBJ whole genome shotgun (WGS) entry which is preliminary data.</text>
</comment>
<evidence type="ECO:0000259" key="4">
    <source>
        <dbReference type="PROSITE" id="PS50949"/>
    </source>
</evidence>
<dbReference type="InterPro" id="IPR011711">
    <property type="entry name" value="GntR_C"/>
</dbReference>
<dbReference type="Gene3D" id="1.10.10.10">
    <property type="entry name" value="Winged helix-like DNA-binding domain superfamily/Winged helix DNA-binding domain"/>
    <property type="match status" value="1"/>
</dbReference>
<dbReference type="EMBL" id="QWEH01000001">
    <property type="protein sequence ID" value="RHW35589.1"/>
    <property type="molecule type" value="Genomic_DNA"/>
</dbReference>
<dbReference type="PRINTS" id="PR00035">
    <property type="entry name" value="HTHGNTR"/>
</dbReference>
<dbReference type="AlphaFoldDB" id="A0A417YPI1"/>
<dbReference type="InterPro" id="IPR036388">
    <property type="entry name" value="WH-like_DNA-bd_sf"/>
</dbReference>
<evidence type="ECO:0000256" key="2">
    <source>
        <dbReference type="ARBA" id="ARBA00023125"/>
    </source>
</evidence>
<feature type="domain" description="HTH gntR-type" evidence="4">
    <location>
        <begin position="9"/>
        <end position="76"/>
    </location>
</feature>
<evidence type="ECO:0000256" key="3">
    <source>
        <dbReference type="ARBA" id="ARBA00023163"/>
    </source>
</evidence>
<organism evidence="5 6">
    <name type="scientific">Oceanobacillus profundus</name>
    <dbReference type="NCBI Taxonomy" id="372463"/>
    <lineage>
        <taxon>Bacteria</taxon>
        <taxon>Bacillati</taxon>
        <taxon>Bacillota</taxon>
        <taxon>Bacilli</taxon>
        <taxon>Bacillales</taxon>
        <taxon>Bacillaceae</taxon>
        <taxon>Oceanobacillus</taxon>
    </lineage>
</organism>
<protein>
    <submittedName>
        <fullName evidence="5">GntR family transcriptional regulator</fullName>
    </submittedName>
</protein>
<gene>
    <name evidence="5" type="ORF">D1B32_02910</name>
</gene>
<dbReference type="Pfam" id="PF00392">
    <property type="entry name" value="GntR"/>
    <property type="match status" value="1"/>
</dbReference>
<dbReference type="OrthoDB" id="9781630at2"/>
<dbReference type="InterPro" id="IPR036390">
    <property type="entry name" value="WH_DNA-bd_sf"/>
</dbReference>
<dbReference type="CDD" id="cd07377">
    <property type="entry name" value="WHTH_GntR"/>
    <property type="match status" value="1"/>
</dbReference>
<dbReference type="SMART" id="SM00895">
    <property type="entry name" value="FCD"/>
    <property type="match status" value="1"/>
</dbReference>
<dbReference type="RefSeq" id="WP_095308085.1">
    <property type="nucleotide sequence ID" value="NZ_PHUT01000001.1"/>
</dbReference>
<dbReference type="SUPFAM" id="SSF46785">
    <property type="entry name" value="Winged helix' DNA-binding domain"/>
    <property type="match status" value="1"/>
</dbReference>
<dbReference type="InterPro" id="IPR008920">
    <property type="entry name" value="TF_FadR/GntR_C"/>
</dbReference>
<keyword evidence="3" id="KW-0804">Transcription</keyword>
<dbReference type="InterPro" id="IPR000524">
    <property type="entry name" value="Tscrpt_reg_HTH_GntR"/>
</dbReference>
<dbReference type="GO" id="GO:0003677">
    <property type="term" value="F:DNA binding"/>
    <property type="evidence" value="ECO:0007669"/>
    <property type="project" value="UniProtKB-KW"/>
</dbReference>
<proteinExistence type="predicted"/>
<dbReference type="GO" id="GO:0003700">
    <property type="term" value="F:DNA-binding transcription factor activity"/>
    <property type="evidence" value="ECO:0007669"/>
    <property type="project" value="InterPro"/>
</dbReference>
<dbReference type="PROSITE" id="PS50949">
    <property type="entry name" value="HTH_GNTR"/>
    <property type="match status" value="1"/>
</dbReference>
<evidence type="ECO:0000313" key="5">
    <source>
        <dbReference type="EMBL" id="RHW35589.1"/>
    </source>
</evidence>
<dbReference type="Pfam" id="PF07729">
    <property type="entry name" value="FCD"/>
    <property type="match status" value="1"/>
</dbReference>